<evidence type="ECO:0000313" key="6">
    <source>
        <dbReference type="Proteomes" id="UP001252270"/>
    </source>
</evidence>
<dbReference type="PANTHER" id="PTHR43080:SF2">
    <property type="entry name" value="CBS DOMAIN-CONTAINING PROTEIN"/>
    <property type="match status" value="1"/>
</dbReference>
<proteinExistence type="predicted"/>
<evidence type="ECO:0000313" key="5">
    <source>
        <dbReference type="EMBL" id="MDR5892305.1"/>
    </source>
</evidence>
<keyword evidence="6" id="KW-1185">Reference proteome</keyword>
<dbReference type="Gene3D" id="3.10.580.10">
    <property type="entry name" value="CBS-domain"/>
    <property type="match status" value="1"/>
</dbReference>
<dbReference type="InterPro" id="IPR000595">
    <property type="entry name" value="cNMP-bd_dom"/>
</dbReference>
<feature type="domain" description="CBS" evidence="4">
    <location>
        <begin position="155"/>
        <end position="227"/>
    </location>
</feature>
<evidence type="ECO:0000259" key="4">
    <source>
        <dbReference type="PROSITE" id="PS51371"/>
    </source>
</evidence>
<feature type="domain" description="Cyclic nucleotide-binding" evidence="3">
    <location>
        <begin position="17"/>
        <end position="115"/>
    </location>
</feature>
<keyword evidence="1 2" id="KW-0129">CBS domain</keyword>
<dbReference type="Pfam" id="PF00027">
    <property type="entry name" value="cNMP_binding"/>
    <property type="match status" value="1"/>
</dbReference>
<dbReference type="PROSITE" id="PS50042">
    <property type="entry name" value="CNMP_BINDING_3"/>
    <property type="match status" value="1"/>
</dbReference>
<dbReference type="PANTHER" id="PTHR43080">
    <property type="entry name" value="CBS DOMAIN-CONTAINING PROTEIN CBSX3, MITOCHONDRIAL"/>
    <property type="match status" value="1"/>
</dbReference>
<dbReference type="PROSITE" id="PS51371">
    <property type="entry name" value="CBS"/>
    <property type="match status" value="2"/>
</dbReference>
<dbReference type="EMBL" id="JARWAL010000004">
    <property type="protein sequence ID" value="MDR5892305.1"/>
    <property type="molecule type" value="Genomic_DNA"/>
</dbReference>
<dbReference type="SUPFAM" id="SSF54631">
    <property type="entry name" value="CBS-domain pair"/>
    <property type="match status" value="1"/>
</dbReference>
<evidence type="ECO:0000256" key="1">
    <source>
        <dbReference type="ARBA" id="ARBA00023122"/>
    </source>
</evidence>
<reference evidence="5 6" key="1">
    <citation type="submission" date="2023-04" db="EMBL/GenBank/DDBJ databases">
        <title>A long-awaited taxogenomic arrangement of the family Halomonadaceae.</title>
        <authorList>
            <person name="De La Haba R."/>
            <person name="Chuvochina M."/>
            <person name="Wittouck S."/>
            <person name="Arahal D.R."/>
            <person name="Sanchez-Porro C."/>
            <person name="Hugenholtz P."/>
            <person name="Ventosa A."/>
        </authorList>
    </citation>
    <scope>NUCLEOTIDE SEQUENCE [LARGE SCALE GENOMIC DNA]</scope>
    <source>
        <strain evidence="5 6">DSM 17332</strain>
    </source>
</reference>
<dbReference type="SMART" id="SM00116">
    <property type="entry name" value="CBS"/>
    <property type="match status" value="2"/>
</dbReference>
<comment type="caution">
    <text evidence="5">The sequence shown here is derived from an EMBL/GenBank/DDBJ whole genome shotgun (WGS) entry which is preliminary data.</text>
</comment>
<dbReference type="InterPro" id="IPR046342">
    <property type="entry name" value="CBS_dom_sf"/>
</dbReference>
<dbReference type="InterPro" id="IPR014710">
    <property type="entry name" value="RmlC-like_jellyroll"/>
</dbReference>
<dbReference type="RefSeq" id="WP_309636107.1">
    <property type="nucleotide sequence ID" value="NZ_JARWAL010000004.1"/>
</dbReference>
<sequence>MEVELLEIRQHMGRFPPFDALSDELLDEIAGQVEVAYFQAGSDILLLDQEIHELGYIRSGAVEVYRRSGELYNRLGEGDIFGHFSLLRNHRARFPARALEDTLVYFIPDALFQRLCEEDEHFADFVELERPRLESAVEHQKKQNDMMITRVRKLLTRYPVMVEASTTVQAAARQISDSGASAVLVLDAPGDNPRYTFRDSEERAWQVCGILTDSDFRRMIAEGRGPETPVGEVVDHHLVAIQSDESVHEAMLTMLRNNIHHLPVVYRRHPVGIVHLSDIIRYETHSSLYLVSNIFNQSSAEGLARLAPDVRAAFVRMVEDGADSRMIGSALSTIGRSFTRRLLELAEEALGPPPVPYCFMAMGSMARNEQSIVTDQDNALVLDDAFDPEVHDAYFLAMARIVSDGLHACGYTYCTGDIMATNPRWRQPLSVWKGYFLDWIRDPTPERLLHSSIFFDLDVVHGENVFVEQLQDLVAEEAPKSALFLAAMARNALNRTPPLGFFRTFVMEKDGKQNNSINLKRRGTAPLTDLIRVHALACGSRAQNSFARLDDIDRTQLLAQGVSDKLRYALEFLSMARIRHQVIDLQQERTPDNNIEPENVSDAERHTLKDAFQVLSNAQKFLKFRYPVPSGAARRSRGSR</sequence>
<dbReference type="Pfam" id="PF00571">
    <property type="entry name" value="CBS"/>
    <property type="match status" value="2"/>
</dbReference>
<dbReference type="SUPFAM" id="SSF51206">
    <property type="entry name" value="cAMP-binding domain-like"/>
    <property type="match status" value="1"/>
</dbReference>
<evidence type="ECO:0000259" key="3">
    <source>
        <dbReference type="PROSITE" id="PS50042"/>
    </source>
</evidence>
<gene>
    <name evidence="5" type="ORF">QC820_05705</name>
</gene>
<dbReference type="InterPro" id="IPR005105">
    <property type="entry name" value="GlnD_Uridyltrans_N"/>
</dbReference>
<dbReference type="Proteomes" id="UP001252270">
    <property type="component" value="Unassembled WGS sequence"/>
</dbReference>
<protein>
    <submittedName>
        <fullName evidence="5">DUF294 nucleotidyltransferase-like domain-containing protein</fullName>
    </submittedName>
</protein>
<name>A0ABU1GJW3_9GAMM</name>
<dbReference type="CDD" id="cd00038">
    <property type="entry name" value="CAP_ED"/>
    <property type="match status" value="1"/>
</dbReference>
<feature type="domain" description="CBS" evidence="4">
    <location>
        <begin position="234"/>
        <end position="290"/>
    </location>
</feature>
<dbReference type="InterPro" id="IPR051257">
    <property type="entry name" value="Diverse_CBS-Domain"/>
</dbReference>
<dbReference type="Gene3D" id="2.60.120.10">
    <property type="entry name" value="Jelly Rolls"/>
    <property type="match status" value="1"/>
</dbReference>
<dbReference type="Pfam" id="PF03445">
    <property type="entry name" value="DUF294"/>
    <property type="match status" value="1"/>
</dbReference>
<dbReference type="SMART" id="SM00100">
    <property type="entry name" value="cNMP"/>
    <property type="match status" value="1"/>
</dbReference>
<accession>A0ABU1GJW3</accession>
<dbReference type="InterPro" id="IPR000644">
    <property type="entry name" value="CBS_dom"/>
</dbReference>
<dbReference type="CDD" id="cd05401">
    <property type="entry name" value="NT_GlnE_GlnD_like"/>
    <property type="match status" value="1"/>
</dbReference>
<dbReference type="InterPro" id="IPR018490">
    <property type="entry name" value="cNMP-bd_dom_sf"/>
</dbReference>
<dbReference type="Pfam" id="PF10335">
    <property type="entry name" value="DUF294_C"/>
    <property type="match status" value="1"/>
</dbReference>
<organism evidence="5 6">
    <name type="scientific">Halomonas mongoliensis</name>
    <dbReference type="NCBI Taxonomy" id="321265"/>
    <lineage>
        <taxon>Bacteria</taxon>
        <taxon>Pseudomonadati</taxon>
        <taxon>Pseudomonadota</taxon>
        <taxon>Gammaproteobacteria</taxon>
        <taxon>Oceanospirillales</taxon>
        <taxon>Halomonadaceae</taxon>
        <taxon>Halomonas</taxon>
    </lineage>
</organism>
<dbReference type="InterPro" id="IPR018821">
    <property type="entry name" value="DUF294_put_nucleoTrafse_sb-bd"/>
</dbReference>
<evidence type="ECO:0000256" key="2">
    <source>
        <dbReference type="PROSITE-ProRule" id="PRU00703"/>
    </source>
</evidence>